<protein>
    <submittedName>
        <fullName evidence="7">Polymerase</fullName>
    </submittedName>
</protein>
<evidence type="ECO:0000256" key="4">
    <source>
        <dbReference type="ARBA" id="ARBA00023136"/>
    </source>
</evidence>
<feature type="domain" description="O-antigen ligase-related" evidence="6">
    <location>
        <begin position="188"/>
        <end position="324"/>
    </location>
</feature>
<dbReference type="InterPro" id="IPR051533">
    <property type="entry name" value="WaaL-like"/>
</dbReference>
<feature type="transmembrane region" description="Helical" evidence="5">
    <location>
        <begin position="203"/>
        <end position="218"/>
    </location>
</feature>
<dbReference type="EMBL" id="CP013121">
    <property type="protein sequence ID" value="ALM94066.1"/>
    <property type="molecule type" value="Genomic_DNA"/>
</dbReference>
<dbReference type="Pfam" id="PF04932">
    <property type="entry name" value="Wzy_C"/>
    <property type="match status" value="1"/>
</dbReference>
<evidence type="ECO:0000313" key="7">
    <source>
        <dbReference type="EMBL" id="ALM94066.1"/>
    </source>
</evidence>
<organism evidence="7 9">
    <name type="scientific">Fusobacterium nucleatum subsp. polymorphum</name>
    <name type="common">Fusobacterium polymorphum</name>
    <dbReference type="NCBI Taxonomy" id="76857"/>
    <lineage>
        <taxon>Bacteria</taxon>
        <taxon>Fusobacteriati</taxon>
        <taxon>Fusobacteriota</taxon>
        <taxon>Fusobacteriia</taxon>
        <taxon>Fusobacteriales</taxon>
        <taxon>Fusobacteriaceae</taxon>
        <taxon>Fusobacterium</taxon>
    </lineage>
</organism>
<feature type="transmembrane region" description="Helical" evidence="5">
    <location>
        <begin position="90"/>
        <end position="109"/>
    </location>
</feature>
<feature type="transmembrane region" description="Helical" evidence="5">
    <location>
        <begin position="12"/>
        <end position="28"/>
    </location>
</feature>
<dbReference type="PANTHER" id="PTHR37422:SF13">
    <property type="entry name" value="LIPOPOLYSACCHARIDE BIOSYNTHESIS PROTEIN PA4999-RELATED"/>
    <property type="match status" value="1"/>
</dbReference>
<dbReference type="GO" id="GO:0016020">
    <property type="term" value="C:membrane"/>
    <property type="evidence" value="ECO:0007669"/>
    <property type="project" value="UniProtKB-SubCell"/>
</dbReference>
<evidence type="ECO:0000313" key="9">
    <source>
        <dbReference type="Proteomes" id="UP000067061"/>
    </source>
</evidence>
<dbReference type="PANTHER" id="PTHR37422">
    <property type="entry name" value="TEICHURONIC ACID BIOSYNTHESIS PROTEIN TUAE"/>
    <property type="match status" value="1"/>
</dbReference>
<dbReference type="Proteomes" id="UP000067061">
    <property type="component" value="Chromosome"/>
</dbReference>
<dbReference type="RefSeq" id="WP_032889120.1">
    <property type="nucleotide sequence ID" value="NZ_CP013121.1"/>
</dbReference>
<name>A0A0S1YUH8_FUSNP</name>
<reference evidence="7 9" key="1">
    <citation type="submission" date="2015-11" db="EMBL/GenBank/DDBJ databases">
        <authorList>
            <person name="Kook J.-K."/>
            <person name="Park S.-N."/>
            <person name="Lim Y.K."/>
            <person name="Jo E."/>
        </authorList>
    </citation>
    <scope>NUCLEOTIDE SEQUENCE [LARGE SCALE GENOMIC DNA]</scope>
    <source>
        <strain evidence="7 9">ChDC F306</strain>
    </source>
</reference>
<feature type="transmembrane region" description="Helical" evidence="5">
    <location>
        <begin position="225"/>
        <end position="242"/>
    </location>
</feature>
<evidence type="ECO:0000256" key="2">
    <source>
        <dbReference type="ARBA" id="ARBA00022692"/>
    </source>
</evidence>
<dbReference type="AlphaFoldDB" id="A0A0S1YUH8"/>
<accession>A0A0S1YUH8</accession>
<keyword evidence="4 5" id="KW-0472">Membrane</keyword>
<feature type="transmembrane region" description="Helical" evidence="5">
    <location>
        <begin position="34"/>
        <end position="50"/>
    </location>
</feature>
<feature type="transmembrane region" description="Helical" evidence="5">
    <location>
        <begin position="371"/>
        <end position="389"/>
    </location>
</feature>
<feature type="transmembrane region" description="Helical" evidence="5">
    <location>
        <begin position="182"/>
        <end position="197"/>
    </location>
</feature>
<sequence>MLEEKKSFLDKLIPFSILVYSFFLSRRGGDTKDIISILIMIFIFMYSYKNKIKRYLYYKKEIFVSILYLLLVLVSYFITSDKDSEKFYTFSHMTFYSIGFMLILLNYKLENKYIKYILPILILFSFPSMYKGILDFYAHYNDIAWYRIAGGTYTTKYAAELGIYFLLGIFSIAYYKKIYIKLLLIPYIIINLGLIFLTQSRNTFIAIPLTIIFLYIIVDWKKGIIILLILLGGLGILFKYNHNIANVNRIKSTISTVEKIKVDTRYILFKEGIKRAKNHLLIGEGFYSNKGGKLPLVNENMEHYHNIFIETAVTQGVFTLIVYIIFIITLFIRMLKNYFKEDDRLKRYVKLYALAVFIFSILYGLFEPIFYFEKIYQLIFTIIAISFIIDDNETIIS</sequence>
<feature type="transmembrane region" description="Helical" evidence="5">
    <location>
        <begin position="116"/>
        <end position="137"/>
    </location>
</feature>
<feature type="transmembrane region" description="Helical" evidence="5">
    <location>
        <begin position="347"/>
        <end position="365"/>
    </location>
</feature>
<evidence type="ECO:0000256" key="1">
    <source>
        <dbReference type="ARBA" id="ARBA00004141"/>
    </source>
</evidence>
<dbReference type="Proteomes" id="UP000196759">
    <property type="component" value="Chromosome"/>
</dbReference>
<feature type="transmembrane region" description="Helical" evidence="5">
    <location>
        <begin position="316"/>
        <end position="335"/>
    </location>
</feature>
<evidence type="ECO:0000256" key="3">
    <source>
        <dbReference type="ARBA" id="ARBA00022989"/>
    </source>
</evidence>
<keyword evidence="10" id="KW-1185">Reference proteome</keyword>
<reference evidence="8 10" key="2">
    <citation type="submission" date="2017-06" db="EMBL/GenBank/DDBJ databases">
        <title>Draft genome sequence of Fusobacterium nucleatum subsp. polymorphum KCOM 1260 (=ChDC F218).</title>
        <authorList>
            <person name="Kook J.-K."/>
            <person name="Park S.-N."/>
            <person name="Lim Y.K."/>
            <person name="Roh H."/>
        </authorList>
    </citation>
    <scope>NUCLEOTIDE SEQUENCE [LARGE SCALE GENOMIC DNA]</scope>
    <source>
        <strain evidence="8">KCOM 1260</strain>
        <strain evidence="10">KCOM 1260 (ChDC F218)</strain>
    </source>
</reference>
<proteinExistence type="predicted"/>
<evidence type="ECO:0000256" key="5">
    <source>
        <dbReference type="SAM" id="Phobius"/>
    </source>
</evidence>
<gene>
    <name evidence="8" type="ORF">CBG50_03135</name>
    <name evidence="7" type="ORF">RO02_05370</name>
</gene>
<keyword evidence="2 5" id="KW-0812">Transmembrane</keyword>
<keyword evidence="3 5" id="KW-1133">Transmembrane helix</keyword>
<dbReference type="InterPro" id="IPR007016">
    <property type="entry name" value="O-antigen_ligase-rel_domated"/>
</dbReference>
<evidence type="ECO:0000259" key="6">
    <source>
        <dbReference type="Pfam" id="PF04932"/>
    </source>
</evidence>
<feature type="transmembrane region" description="Helical" evidence="5">
    <location>
        <begin position="157"/>
        <end position="175"/>
    </location>
</feature>
<evidence type="ECO:0000313" key="10">
    <source>
        <dbReference type="Proteomes" id="UP000196759"/>
    </source>
</evidence>
<comment type="subcellular location">
    <subcellularLocation>
        <location evidence="1">Membrane</location>
        <topology evidence="1">Multi-pass membrane protein</topology>
    </subcellularLocation>
</comment>
<dbReference type="EMBL" id="CP021934">
    <property type="protein sequence ID" value="ASC02379.1"/>
    <property type="molecule type" value="Genomic_DNA"/>
</dbReference>
<feature type="transmembrane region" description="Helical" evidence="5">
    <location>
        <begin position="62"/>
        <end position="78"/>
    </location>
</feature>
<evidence type="ECO:0000313" key="8">
    <source>
        <dbReference type="EMBL" id="ASC02379.1"/>
    </source>
</evidence>